<evidence type="ECO:0000313" key="2">
    <source>
        <dbReference type="EMBL" id="GIY03873.1"/>
    </source>
</evidence>
<reference evidence="2 3" key="1">
    <citation type="submission" date="2021-06" db="EMBL/GenBank/DDBJ databases">
        <title>Caerostris extrusa draft genome.</title>
        <authorList>
            <person name="Kono N."/>
            <person name="Arakawa K."/>
        </authorList>
    </citation>
    <scope>NUCLEOTIDE SEQUENCE [LARGE SCALE GENOMIC DNA]</scope>
</reference>
<proteinExistence type="predicted"/>
<name>A0AAV4Q913_CAEEX</name>
<dbReference type="EMBL" id="BPLR01005635">
    <property type="protein sequence ID" value="GIY03873.1"/>
    <property type="molecule type" value="Genomic_DNA"/>
</dbReference>
<sequence>MDQQSQKQIGKDKSHQWKSWKSSERSCSSDGEDAEPELEAIPESPKSESFELEQLSDLYAHNVQQACAKVVNEPYEIGESVIVTSPWPKIAEKAIVSIQMKQM</sequence>
<feature type="compositionally biased region" description="Low complexity" evidence="1">
    <location>
        <begin position="17"/>
        <end position="29"/>
    </location>
</feature>
<evidence type="ECO:0000256" key="1">
    <source>
        <dbReference type="SAM" id="MobiDB-lite"/>
    </source>
</evidence>
<gene>
    <name evidence="2" type="ORF">CEXT_345371</name>
</gene>
<keyword evidence="3" id="KW-1185">Reference proteome</keyword>
<feature type="compositionally biased region" description="Acidic residues" evidence="1">
    <location>
        <begin position="30"/>
        <end position="40"/>
    </location>
</feature>
<feature type="region of interest" description="Disordered" evidence="1">
    <location>
        <begin position="1"/>
        <end position="47"/>
    </location>
</feature>
<comment type="caution">
    <text evidence="2">The sequence shown here is derived from an EMBL/GenBank/DDBJ whole genome shotgun (WGS) entry which is preliminary data.</text>
</comment>
<accession>A0AAV4Q913</accession>
<evidence type="ECO:0000313" key="3">
    <source>
        <dbReference type="Proteomes" id="UP001054945"/>
    </source>
</evidence>
<dbReference type="Proteomes" id="UP001054945">
    <property type="component" value="Unassembled WGS sequence"/>
</dbReference>
<organism evidence="2 3">
    <name type="scientific">Caerostris extrusa</name>
    <name type="common">Bark spider</name>
    <name type="synonym">Caerostris bankana</name>
    <dbReference type="NCBI Taxonomy" id="172846"/>
    <lineage>
        <taxon>Eukaryota</taxon>
        <taxon>Metazoa</taxon>
        <taxon>Ecdysozoa</taxon>
        <taxon>Arthropoda</taxon>
        <taxon>Chelicerata</taxon>
        <taxon>Arachnida</taxon>
        <taxon>Araneae</taxon>
        <taxon>Araneomorphae</taxon>
        <taxon>Entelegynae</taxon>
        <taxon>Araneoidea</taxon>
        <taxon>Araneidae</taxon>
        <taxon>Caerostris</taxon>
    </lineage>
</organism>
<protein>
    <submittedName>
        <fullName evidence="2">Uncharacterized protein</fullName>
    </submittedName>
</protein>
<dbReference type="AlphaFoldDB" id="A0AAV4Q913"/>